<dbReference type="SUPFAM" id="SSF47928">
    <property type="entry name" value="N-terminal domain of the delta subunit of the F1F0-ATP synthase"/>
    <property type="match status" value="1"/>
</dbReference>
<comment type="caution">
    <text evidence="8">The sequence shown here is derived from an EMBL/GenBank/DDBJ whole genome shotgun (WGS) entry which is preliminary data.</text>
</comment>
<dbReference type="RefSeq" id="WP_222579771.1">
    <property type="nucleotide sequence ID" value="NZ_JAHVHU010000008.1"/>
</dbReference>
<keyword evidence="7" id="KW-0139">CF(1)</keyword>
<keyword evidence="5 7" id="KW-0472">Membrane</keyword>
<dbReference type="Proteomes" id="UP000753961">
    <property type="component" value="Unassembled WGS sequence"/>
</dbReference>
<keyword evidence="7" id="KW-1003">Cell membrane</keyword>
<comment type="subcellular location">
    <subcellularLocation>
        <location evidence="7">Cell membrane</location>
        <topology evidence="7">Peripheral membrane protein</topology>
    </subcellularLocation>
    <subcellularLocation>
        <location evidence="1">Membrane</location>
    </subcellularLocation>
</comment>
<keyword evidence="3 7" id="KW-0375">Hydrogen ion transport</keyword>
<dbReference type="GO" id="GO:0046933">
    <property type="term" value="F:proton-transporting ATP synthase activity, rotational mechanism"/>
    <property type="evidence" value="ECO:0007669"/>
    <property type="project" value="UniProtKB-UniRule"/>
</dbReference>
<dbReference type="InterPro" id="IPR020781">
    <property type="entry name" value="ATPase_OSCP/d_CS"/>
</dbReference>
<dbReference type="AlphaFoldDB" id="A0A953HYV1"/>
<keyword evidence="4 7" id="KW-0406">Ion transport</keyword>
<dbReference type="GO" id="GO:0045259">
    <property type="term" value="C:proton-transporting ATP synthase complex"/>
    <property type="evidence" value="ECO:0007669"/>
    <property type="project" value="UniProtKB-KW"/>
</dbReference>
<comment type="similarity">
    <text evidence="7">Belongs to the ATPase delta chain family.</text>
</comment>
<keyword evidence="2 7" id="KW-0813">Transport</keyword>
<comment type="function">
    <text evidence="7">This protein is part of the stalk that links CF(0) to CF(1). It either transmits conformational changes from CF(0) to CF(1) or is implicated in proton conduction.</text>
</comment>
<organism evidence="8 9">
    <name type="scientific">Membranihabitans marinus</name>
    <dbReference type="NCBI Taxonomy" id="1227546"/>
    <lineage>
        <taxon>Bacteria</taxon>
        <taxon>Pseudomonadati</taxon>
        <taxon>Bacteroidota</taxon>
        <taxon>Saprospiria</taxon>
        <taxon>Saprospirales</taxon>
        <taxon>Saprospiraceae</taxon>
        <taxon>Membranihabitans</taxon>
    </lineage>
</organism>
<dbReference type="Pfam" id="PF00213">
    <property type="entry name" value="OSCP"/>
    <property type="match status" value="1"/>
</dbReference>
<proteinExistence type="inferred from homology"/>
<evidence type="ECO:0000256" key="4">
    <source>
        <dbReference type="ARBA" id="ARBA00023065"/>
    </source>
</evidence>
<evidence type="ECO:0000256" key="6">
    <source>
        <dbReference type="ARBA" id="ARBA00023310"/>
    </source>
</evidence>
<dbReference type="EMBL" id="JAHVHU010000008">
    <property type="protein sequence ID" value="MBY5958232.1"/>
    <property type="molecule type" value="Genomic_DNA"/>
</dbReference>
<evidence type="ECO:0000256" key="2">
    <source>
        <dbReference type="ARBA" id="ARBA00022448"/>
    </source>
</evidence>
<keyword evidence="9" id="KW-1185">Reference proteome</keyword>
<dbReference type="InterPro" id="IPR026015">
    <property type="entry name" value="ATP_synth_OSCP/delta_N_sf"/>
</dbReference>
<evidence type="ECO:0000256" key="3">
    <source>
        <dbReference type="ARBA" id="ARBA00022781"/>
    </source>
</evidence>
<evidence type="ECO:0000256" key="1">
    <source>
        <dbReference type="ARBA" id="ARBA00004370"/>
    </source>
</evidence>
<dbReference type="HAMAP" id="MF_01416">
    <property type="entry name" value="ATP_synth_delta_bact"/>
    <property type="match status" value="1"/>
</dbReference>
<dbReference type="PRINTS" id="PR00125">
    <property type="entry name" value="ATPASEDELTA"/>
</dbReference>
<dbReference type="PROSITE" id="PS00389">
    <property type="entry name" value="ATPASE_DELTA"/>
    <property type="match status" value="1"/>
</dbReference>
<gene>
    <name evidence="7 8" type="primary">atpH</name>
    <name evidence="8" type="ORF">KUV50_08830</name>
</gene>
<evidence type="ECO:0000256" key="5">
    <source>
        <dbReference type="ARBA" id="ARBA00023136"/>
    </source>
</evidence>
<evidence type="ECO:0000313" key="9">
    <source>
        <dbReference type="Proteomes" id="UP000753961"/>
    </source>
</evidence>
<reference evidence="8" key="1">
    <citation type="submission" date="2021-06" db="EMBL/GenBank/DDBJ databases">
        <title>44 bacteria genomes isolated from Dapeng, Shenzhen.</title>
        <authorList>
            <person name="Zheng W."/>
            <person name="Yu S."/>
            <person name="Huang Y."/>
        </authorList>
    </citation>
    <scope>NUCLEOTIDE SEQUENCE</scope>
    <source>
        <strain evidence="8">DP5N28-2</strain>
    </source>
</reference>
<keyword evidence="6 7" id="KW-0066">ATP synthesis</keyword>
<sequence length="179" mass="20180">MASVRVAERYSRSLLDLAIETSKVDQVFDDMTLFKGSLASRDLANLLLNPTVRGEKKNAILQKIFADAWSPLTLKFVEVVTRKGREDVLPDMVDTFFQQYNEYKGITQVVVTSAKPLDAKTLDRIKEKVKASGTTKPNIEIQTKVDPNLIGGFILEYNNKQYDASVRGKLNKLKQKLVN</sequence>
<accession>A0A953HYV1</accession>
<evidence type="ECO:0000313" key="8">
    <source>
        <dbReference type="EMBL" id="MBY5958232.1"/>
    </source>
</evidence>
<dbReference type="GO" id="GO:0005886">
    <property type="term" value="C:plasma membrane"/>
    <property type="evidence" value="ECO:0007669"/>
    <property type="project" value="UniProtKB-SubCell"/>
</dbReference>
<dbReference type="Gene3D" id="1.10.520.20">
    <property type="entry name" value="N-terminal domain of the delta subunit of the F1F0-ATP synthase"/>
    <property type="match status" value="1"/>
</dbReference>
<comment type="function">
    <text evidence="7">F(1)F(0) ATP synthase produces ATP from ADP in the presence of a proton or sodium gradient. F-type ATPases consist of two structural domains, F(1) containing the extramembraneous catalytic core and F(0) containing the membrane proton channel, linked together by a central stalk and a peripheral stalk. During catalysis, ATP synthesis in the catalytic domain of F(1) is coupled via a rotary mechanism of the central stalk subunits to proton translocation.</text>
</comment>
<protein>
    <recommendedName>
        <fullName evidence="7">ATP synthase subunit delta</fullName>
    </recommendedName>
    <alternativeName>
        <fullName evidence="7">ATP synthase F(1) sector subunit delta</fullName>
    </alternativeName>
    <alternativeName>
        <fullName evidence="7">F-type ATPase subunit delta</fullName>
        <shortName evidence="7">F-ATPase subunit delta</shortName>
    </alternativeName>
</protein>
<dbReference type="InterPro" id="IPR000711">
    <property type="entry name" value="ATPase_OSCP/dsu"/>
</dbReference>
<dbReference type="NCBIfam" id="TIGR01145">
    <property type="entry name" value="ATP_synt_delta"/>
    <property type="match status" value="1"/>
</dbReference>
<dbReference type="PANTHER" id="PTHR11910">
    <property type="entry name" value="ATP SYNTHASE DELTA CHAIN"/>
    <property type="match status" value="1"/>
</dbReference>
<evidence type="ECO:0000256" key="7">
    <source>
        <dbReference type="HAMAP-Rule" id="MF_01416"/>
    </source>
</evidence>
<name>A0A953HYV1_9BACT</name>